<dbReference type="PANTHER" id="PTHR10942:SF0">
    <property type="entry name" value="LEISHMANOLYSIN-LIKE PEPTIDASE"/>
    <property type="match status" value="1"/>
</dbReference>
<keyword evidence="2 10" id="KW-0645">Protease</keyword>
<keyword evidence="6 9" id="KW-0482">Metalloprotease</keyword>
<evidence type="ECO:0000256" key="6">
    <source>
        <dbReference type="ARBA" id="ARBA00023049"/>
    </source>
</evidence>
<evidence type="ECO:0000256" key="7">
    <source>
        <dbReference type="ARBA" id="ARBA00039717"/>
    </source>
</evidence>
<name>A0A4Z2DNZ2_SCHJA</name>
<dbReference type="AlphaFoldDB" id="A0A4Z2DNZ2"/>
<evidence type="ECO:0000256" key="1">
    <source>
        <dbReference type="ARBA" id="ARBA00005860"/>
    </source>
</evidence>
<dbReference type="OrthoDB" id="6244016at2759"/>
<dbReference type="GO" id="GO:0006508">
    <property type="term" value="P:proteolysis"/>
    <property type="evidence" value="ECO:0007669"/>
    <property type="project" value="UniProtKB-KW"/>
</dbReference>
<dbReference type="GO" id="GO:0046872">
    <property type="term" value="F:metal ion binding"/>
    <property type="evidence" value="ECO:0007669"/>
    <property type="project" value="UniProtKB-KW"/>
</dbReference>
<dbReference type="Proteomes" id="UP000311919">
    <property type="component" value="Unassembled WGS sequence"/>
</dbReference>
<dbReference type="GO" id="GO:0016020">
    <property type="term" value="C:membrane"/>
    <property type="evidence" value="ECO:0007669"/>
    <property type="project" value="InterPro"/>
</dbReference>
<evidence type="ECO:0000256" key="9">
    <source>
        <dbReference type="PIRSR" id="PIRSR601577-2"/>
    </source>
</evidence>
<evidence type="ECO:0000256" key="4">
    <source>
        <dbReference type="ARBA" id="ARBA00022801"/>
    </source>
</evidence>
<feature type="binding site" evidence="9">
    <location>
        <position position="230"/>
    </location>
    <ligand>
        <name>Zn(2+)</name>
        <dbReference type="ChEBI" id="CHEBI:29105"/>
        <note>catalytic</note>
    </ligand>
</feature>
<dbReference type="Pfam" id="PF01457">
    <property type="entry name" value="Peptidase_M8"/>
    <property type="match status" value="1"/>
</dbReference>
<comment type="similarity">
    <text evidence="1 10">Belongs to the peptidase M8 family.</text>
</comment>
<dbReference type="PANTHER" id="PTHR10942">
    <property type="entry name" value="LEISHMANOLYSIN-LIKE PEPTIDASE"/>
    <property type="match status" value="1"/>
</dbReference>
<evidence type="ECO:0000313" key="12">
    <source>
        <dbReference type="Proteomes" id="UP000311919"/>
    </source>
</evidence>
<dbReference type="FunFam" id="3.90.132.10:FF:000001">
    <property type="entry name" value="leishmanolysin-like peptidase isoform X2"/>
    <property type="match status" value="1"/>
</dbReference>
<keyword evidence="4 10" id="KW-0378">Hydrolase</keyword>
<keyword evidence="3 9" id="KW-0479">Metal-binding</keyword>
<dbReference type="InterPro" id="IPR001577">
    <property type="entry name" value="Peptidase_M8"/>
</dbReference>
<dbReference type="GO" id="GO:0004222">
    <property type="term" value="F:metalloendopeptidase activity"/>
    <property type="evidence" value="ECO:0007669"/>
    <property type="project" value="UniProtKB-UniRule"/>
</dbReference>
<evidence type="ECO:0000256" key="10">
    <source>
        <dbReference type="RuleBase" id="RU366077"/>
    </source>
</evidence>
<reference evidence="11 12" key="1">
    <citation type="submission" date="2019-03" db="EMBL/GenBank/DDBJ databases">
        <title>An improved genome assembly of the fluke Schistosoma japonicum.</title>
        <authorList>
            <person name="Hu W."/>
            <person name="Luo F."/>
            <person name="Yin M."/>
            <person name="Mo X."/>
            <person name="Sun C."/>
            <person name="Wu Q."/>
            <person name="Zhu B."/>
            <person name="Xiang M."/>
            <person name="Wang J."/>
            <person name="Wang Y."/>
            <person name="Zhang T."/>
            <person name="Xu B."/>
            <person name="Zheng H."/>
            <person name="Feng Z."/>
        </authorList>
    </citation>
    <scope>NUCLEOTIDE SEQUENCE [LARGE SCALE GENOMIC DNA]</scope>
    <source>
        <strain evidence="11">HuSjv2</strain>
        <tissue evidence="11">Worms</tissue>
    </source>
</reference>
<proteinExistence type="inferred from homology"/>
<dbReference type="EMBL" id="SKCS01000083">
    <property type="protein sequence ID" value="TNN18159.1"/>
    <property type="molecule type" value="Genomic_DNA"/>
</dbReference>
<comment type="caution">
    <text evidence="11">The sequence shown here is derived from an EMBL/GenBank/DDBJ whole genome shotgun (WGS) entry which is preliminary data.</text>
</comment>
<dbReference type="SUPFAM" id="SSF55486">
    <property type="entry name" value="Metalloproteases ('zincins'), catalytic domain"/>
    <property type="match status" value="1"/>
</dbReference>
<dbReference type="Gene3D" id="3.10.170.20">
    <property type="match status" value="1"/>
</dbReference>
<dbReference type="EC" id="3.4.24.-" evidence="10"/>
<dbReference type="SMR" id="A0A4Z2DNZ2"/>
<dbReference type="Gene3D" id="3.90.132.10">
    <property type="entry name" value="Leishmanolysin , domain 2"/>
    <property type="match status" value="1"/>
</dbReference>
<evidence type="ECO:0000256" key="3">
    <source>
        <dbReference type="ARBA" id="ARBA00022723"/>
    </source>
</evidence>
<dbReference type="GO" id="GO:0005737">
    <property type="term" value="C:cytoplasm"/>
    <property type="evidence" value="ECO:0007669"/>
    <property type="project" value="TreeGrafter"/>
</dbReference>
<evidence type="ECO:0000256" key="2">
    <source>
        <dbReference type="ARBA" id="ARBA00022670"/>
    </source>
</evidence>
<evidence type="ECO:0000313" key="11">
    <source>
        <dbReference type="EMBL" id="TNN18159.1"/>
    </source>
</evidence>
<dbReference type="Gene3D" id="2.10.55.10">
    <property type="entry name" value="Leishmanolysin domain 3"/>
    <property type="match status" value="1"/>
</dbReference>
<feature type="signal peptide" evidence="10">
    <location>
        <begin position="1"/>
        <end position="21"/>
    </location>
</feature>
<evidence type="ECO:0000256" key="5">
    <source>
        <dbReference type="ARBA" id="ARBA00022833"/>
    </source>
</evidence>
<sequence>MLSNQCIIWFLLLTTYNYVNSASFCGSPPLETLNHTFAVHSVNTEKRNVKPQRLKFYPHYTNNFHVLQDSRKLMEFAKQAMLFWEETLTVKNPGSEKQLSKRYCDNNYYYIAPNNTIFCRGSRCKQRVMCGSVQIPDEYVSECFEEYYNRLYRSYNNGSGIPFAGYVLLIDALSTSTCSGSTAAYASSCLMNPNTDRPILGYVNVCPGKMKVVYPENRNSLGIFIHEIGHALGFSASAFAFMRDANGKPRTPRDSKGKPTHIDRFGTYIPSQTTIKKITRPWRSVEGRFTKDFHAFVTPKILEAARSHYSCPKLDGADLENQHQTSTIGSHWEGRAYGGEIMAGRIEVDYAVSRVTLSFFDDSGWYIVNYKKAMEWEYGRKAGCTFVTRSCFEYAETKRRESKNFVPFCDNLKYATCRDAFSYGTCSILRYTQPLPKEDRFFKTAPFDTQYSPAYFGGEDPFKDYCPTLVYVSGLGSDYKATSFCTHSENIIKSRQGVNRYFQTYGSDSICIQHRNVWTYTDRYIYTLSDYLRGSCHQYKCHGSTAMSLYFKSATVNCTKANHPVSFNVTDGGKTLKGEILCPNIKRFCKSK</sequence>
<feature type="active site" evidence="8">
    <location>
        <position position="227"/>
    </location>
</feature>
<organism evidence="11 12">
    <name type="scientific">Schistosoma japonicum</name>
    <name type="common">Blood fluke</name>
    <dbReference type="NCBI Taxonomy" id="6182"/>
    <lineage>
        <taxon>Eukaryota</taxon>
        <taxon>Metazoa</taxon>
        <taxon>Spiralia</taxon>
        <taxon>Lophotrochozoa</taxon>
        <taxon>Platyhelminthes</taxon>
        <taxon>Trematoda</taxon>
        <taxon>Digenea</taxon>
        <taxon>Strigeidida</taxon>
        <taxon>Schistosomatoidea</taxon>
        <taxon>Schistosomatidae</taxon>
        <taxon>Schistosoma</taxon>
    </lineage>
</organism>
<feature type="binding site" evidence="9">
    <location>
        <position position="331"/>
    </location>
    <ligand>
        <name>Zn(2+)</name>
        <dbReference type="ChEBI" id="CHEBI:29105"/>
        <note>catalytic</note>
    </ligand>
</feature>
<evidence type="ECO:0000256" key="8">
    <source>
        <dbReference type="PIRSR" id="PIRSR601577-1"/>
    </source>
</evidence>
<keyword evidence="12" id="KW-1185">Reference proteome</keyword>
<feature type="chain" id="PRO_5023970677" description="Leishmanolysin-like peptidase" evidence="10">
    <location>
        <begin position="22"/>
        <end position="592"/>
    </location>
</feature>
<gene>
    <name evidence="11" type="ORF">EWB00_010574</name>
</gene>
<accession>A0A4Z2DNZ2</accession>
<comment type="cofactor">
    <cofactor evidence="9 10">
        <name>Zn(2+)</name>
        <dbReference type="ChEBI" id="CHEBI:29105"/>
    </cofactor>
    <text evidence="9 10">Binds 1 zinc ion per subunit.</text>
</comment>
<dbReference type="GO" id="GO:0007155">
    <property type="term" value="P:cell adhesion"/>
    <property type="evidence" value="ECO:0007669"/>
    <property type="project" value="InterPro"/>
</dbReference>
<keyword evidence="10" id="KW-0732">Signal</keyword>
<protein>
    <recommendedName>
        <fullName evidence="7 10">Leishmanolysin-like peptidase</fullName>
        <ecNumber evidence="10">3.4.24.-</ecNumber>
    </recommendedName>
</protein>
<keyword evidence="5 9" id="KW-0862">Zinc</keyword>
<feature type="binding site" evidence="9">
    <location>
        <position position="226"/>
    </location>
    <ligand>
        <name>Zn(2+)</name>
        <dbReference type="ChEBI" id="CHEBI:29105"/>
        <note>catalytic</note>
    </ligand>
</feature>